<feature type="chain" id="PRO_5047307645" description="Lipoprotein" evidence="1">
    <location>
        <begin position="22"/>
        <end position="481"/>
    </location>
</feature>
<protein>
    <recommendedName>
        <fullName evidence="4">Lipoprotein</fullName>
    </recommendedName>
</protein>
<evidence type="ECO:0008006" key="4">
    <source>
        <dbReference type="Google" id="ProtNLM"/>
    </source>
</evidence>
<reference evidence="2 3" key="1">
    <citation type="journal article" date="2017" name="Int. J. Syst. Evol. Microbiol.">
        <title>Photobacterium alginatilyticum sp. nov., a marine bacterium isolated from bottom seawater.</title>
        <authorList>
            <person name="Wang X."/>
            <person name="Wang Y."/>
            <person name="Yang X."/>
            <person name="Sun H."/>
            <person name="Li B."/>
            <person name="Zhang X.H."/>
        </authorList>
    </citation>
    <scope>NUCLEOTIDE SEQUENCE [LARGE SCALE GENOMIC DNA]</scope>
    <source>
        <strain evidence="2 3">P03D4</strain>
    </source>
</reference>
<accession>A0ABW9YM12</accession>
<gene>
    <name evidence="2" type="ORF">EIZ48_20230</name>
</gene>
<comment type="caution">
    <text evidence="2">The sequence shown here is derived from an EMBL/GenBank/DDBJ whole genome shotgun (WGS) entry which is preliminary data.</text>
</comment>
<dbReference type="Proteomes" id="UP000738517">
    <property type="component" value="Unassembled WGS sequence"/>
</dbReference>
<sequence length="481" mass="53272">MKTSIKISLLASILASLYGCGGGSDGSNSKTTPSAVNVQGKAIDGYISGATVYLDLNFNNYPDSNEPSVVTADEGDFSLSIPASYQKCVKYVPLVVDVPVGAVDSDFPGTPIEEAYSMVFPPQFALSTDQDLLNLTPLTSVVWKQVEQELRENQAHSLSCESMVQEQALRDDIKQRLVEQEWRVANRYNITVGELYGDYVAADNAELHKLAQDFVPGLQKSYEETRALIKQYPDAELAWVEYFLGQWNSNNKAYDNHWYRYEFVQASAGNFSSETHVMSDDLQTKLTLHDKNSMVTAQSNGVSIEKTVALEKAGTQFTCSVSEWLETISSQSSGVRNTIYSTVSDWDSCKASAISGDVVQSLVTKDYQGTDLVNYTEHSFNKGNDSGFTHLIGMANSVTADDLAVVRNVINTDFYSEDSHGADYWLRTQNTFSDDLSEPAQILTSHNSNGEWFRETTYHNGTYKSECGDYESSLSESQCKK</sequence>
<keyword evidence="3" id="KW-1185">Reference proteome</keyword>
<evidence type="ECO:0000256" key="1">
    <source>
        <dbReference type="SAM" id="SignalP"/>
    </source>
</evidence>
<feature type="signal peptide" evidence="1">
    <location>
        <begin position="1"/>
        <end position="21"/>
    </location>
</feature>
<organism evidence="2 3">
    <name type="scientific">Photobacterium alginatilyticum</name>
    <dbReference type="NCBI Taxonomy" id="1775171"/>
    <lineage>
        <taxon>Bacteria</taxon>
        <taxon>Pseudomonadati</taxon>
        <taxon>Pseudomonadota</taxon>
        <taxon>Gammaproteobacteria</taxon>
        <taxon>Vibrionales</taxon>
        <taxon>Vibrionaceae</taxon>
        <taxon>Photobacterium</taxon>
    </lineage>
</organism>
<evidence type="ECO:0000313" key="2">
    <source>
        <dbReference type="EMBL" id="NBI54848.1"/>
    </source>
</evidence>
<name>A0ABW9YM12_9GAMM</name>
<dbReference type="RefSeq" id="WP_160655450.1">
    <property type="nucleotide sequence ID" value="NZ_RSEJ01000024.1"/>
</dbReference>
<dbReference type="PROSITE" id="PS51257">
    <property type="entry name" value="PROKAR_LIPOPROTEIN"/>
    <property type="match status" value="1"/>
</dbReference>
<evidence type="ECO:0000313" key="3">
    <source>
        <dbReference type="Proteomes" id="UP000738517"/>
    </source>
</evidence>
<dbReference type="EMBL" id="RSEJ01000024">
    <property type="protein sequence ID" value="NBI54848.1"/>
    <property type="molecule type" value="Genomic_DNA"/>
</dbReference>
<keyword evidence="1" id="KW-0732">Signal</keyword>
<proteinExistence type="predicted"/>